<dbReference type="EMBL" id="LT546645">
    <property type="protein sequence ID" value="SAI71663.1"/>
    <property type="molecule type" value="Genomic_DNA"/>
</dbReference>
<keyword evidence="2" id="KW-1185">Reference proteome</keyword>
<reference evidence="1 2" key="1">
    <citation type="submission" date="2016-04" db="EMBL/GenBank/DDBJ databases">
        <authorList>
            <consortium name="Pathogen Informatics"/>
        </authorList>
    </citation>
    <scope>NUCLEOTIDE SEQUENCE [LARGE SCALE GENOMIC DNA]</scope>
    <source>
        <strain evidence="1 2">H044680328</strain>
    </source>
</reference>
<dbReference type="Proteomes" id="UP000076825">
    <property type="component" value="Chromosome 1"/>
</dbReference>
<dbReference type="RefSeq" id="WP_156507935.1">
    <property type="nucleotide sequence ID" value="NZ_CP016340.1"/>
</dbReference>
<accession>A0A157SND0</accession>
<dbReference type="AlphaFoldDB" id="A0A157SND0"/>
<gene>
    <name evidence="1" type="ORF">SAMEA3906487_02865</name>
</gene>
<sequence length="54" mass="5905">MNDSFKQDWQSWVALVCATNGLAATPAMQAAIARTLLRLAVVQSEIPVAEHQHD</sequence>
<proteinExistence type="predicted"/>
<dbReference type="OrthoDB" id="9947363at2"/>
<dbReference type="KEGG" id="btrm:SAMEA390648702865"/>
<evidence type="ECO:0000313" key="1">
    <source>
        <dbReference type="EMBL" id="SAI71663.1"/>
    </source>
</evidence>
<dbReference type="PATRIC" id="fig|123899.6.peg.2853"/>
<organism evidence="1 2">
    <name type="scientific">Bordetella trematum</name>
    <dbReference type="NCBI Taxonomy" id="123899"/>
    <lineage>
        <taxon>Bacteria</taxon>
        <taxon>Pseudomonadati</taxon>
        <taxon>Pseudomonadota</taxon>
        <taxon>Betaproteobacteria</taxon>
        <taxon>Burkholderiales</taxon>
        <taxon>Alcaligenaceae</taxon>
        <taxon>Bordetella</taxon>
    </lineage>
</organism>
<name>A0A157SND0_9BORD</name>
<protein>
    <submittedName>
        <fullName evidence="1">Uncharacterized protein</fullName>
    </submittedName>
</protein>
<evidence type="ECO:0000313" key="2">
    <source>
        <dbReference type="Proteomes" id="UP000076825"/>
    </source>
</evidence>
<dbReference type="GeneID" id="56591590"/>